<dbReference type="PANTHER" id="PTHR42810">
    <property type="entry name" value="PURINE PERMEASE C1399.01C-RELATED"/>
    <property type="match status" value="1"/>
</dbReference>
<evidence type="ECO:0000256" key="3">
    <source>
        <dbReference type="ARBA" id="ARBA00022448"/>
    </source>
</evidence>
<proteinExistence type="inferred from homology"/>
<feature type="transmembrane region" description="Helical" evidence="7">
    <location>
        <begin position="386"/>
        <end position="406"/>
    </location>
</feature>
<evidence type="ECO:0000256" key="1">
    <source>
        <dbReference type="ARBA" id="ARBA00004141"/>
    </source>
</evidence>
<dbReference type="GO" id="GO:0005886">
    <property type="term" value="C:plasma membrane"/>
    <property type="evidence" value="ECO:0007669"/>
    <property type="project" value="UniProtKB-ARBA"/>
</dbReference>
<dbReference type="AlphaFoldDB" id="A0AAW5JU85"/>
<accession>A0AAW5JU85</accession>
<reference evidence="8" key="1">
    <citation type="submission" date="2022-06" db="EMBL/GenBank/DDBJ databases">
        <title>Isolation of gut microbiota from human fecal samples.</title>
        <authorList>
            <person name="Pamer E.G."/>
            <person name="Barat B."/>
            <person name="Waligurski E."/>
            <person name="Medina S."/>
            <person name="Paddock L."/>
            <person name="Mostad J."/>
        </authorList>
    </citation>
    <scope>NUCLEOTIDE SEQUENCE</scope>
    <source>
        <strain evidence="8">DFI.9.91</strain>
    </source>
</reference>
<sequence length="467" mass="48798">MPTQPNSAALFQFRGVPAPGQLIPLGLQHVVASIVGIVTPAILISNTCGLSPADQTLLIQVSLVITALATLLQLFPLFRRIGAGLPVIMGISFAYVPTLQSIGMQFDLPTILGAELVGGMVAIVFGVFVKQIRPFFPPLVTGTVIFTIGLSLYSTAIRYMASGSNPADPAQFGSVQNWVVAFITFAVVVFFNNFTKGTLKLGAILIGMVVGYLVAWLMGMVSFDSVASAGWFQVATPLHFGISFEPSACVSLAIVYVVNAVQTMGDLSSTTLGGMDRLPTDRELSGGIIGQGVISILGAFVGGLPTATYSQNVGIVTVNQVINRLVFTLAAAVLLVAGLVPKFSSVLTTIPQSVIGGATVSVFAMITMTGIRMITSQKFTMRSSTVVGLSVALGMGVTQVSGSLAGPGFPGWVTTVFGSSSVVLATMMAIFLNLILPKDPPEEEAQAQRVEAVIEEAAQEGERETLT</sequence>
<feature type="transmembrane region" description="Helical" evidence="7">
    <location>
        <begin position="288"/>
        <end position="309"/>
    </location>
</feature>
<feature type="transmembrane region" description="Helical" evidence="7">
    <location>
        <begin position="321"/>
        <end position="341"/>
    </location>
</feature>
<keyword evidence="4 7" id="KW-0812">Transmembrane</keyword>
<evidence type="ECO:0000313" key="9">
    <source>
        <dbReference type="Proteomes" id="UP001204562"/>
    </source>
</evidence>
<dbReference type="Proteomes" id="UP001204562">
    <property type="component" value="Unassembled WGS sequence"/>
</dbReference>
<feature type="transmembrane region" description="Helical" evidence="7">
    <location>
        <begin position="201"/>
        <end position="223"/>
    </location>
</feature>
<dbReference type="NCBIfam" id="TIGR00801">
    <property type="entry name" value="ncs2"/>
    <property type="match status" value="1"/>
</dbReference>
<comment type="caution">
    <text evidence="8">The sequence shown here is derived from an EMBL/GenBank/DDBJ whole genome shotgun (WGS) entry which is preliminary data.</text>
</comment>
<dbReference type="RefSeq" id="WP_256304090.1">
    <property type="nucleotide sequence ID" value="NZ_JANFYS010000018.1"/>
</dbReference>
<feature type="transmembrane region" description="Helical" evidence="7">
    <location>
        <begin position="57"/>
        <end position="75"/>
    </location>
</feature>
<evidence type="ECO:0000256" key="6">
    <source>
        <dbReference type="ARBA" id="ARBA00023136"/>
    </source>
</evidence>
<dbReference type="PANTHER" id="PTHR42810:SF2">
    <property type="entry name" value="PURINE PERMEASE C1399.01C-RELATED"/>
    <property type="match status" value="1"/>
</dbReference>
<dbReference type="NCBIfam" id="NF037981">
    <property type="entry name" value="NCS2_1"/>
    <property type="match status" value="1"/>
</dbReference>
<dbReference type="GO" id="GO:0042907">
    <property type="term" value="F:xanthine transmembrane transporter activity"/>
    <property type="evidence" value="ECO:0007669"/>
    <property type="project" value="TreeGrafter"/>
</dbReference>
<evidence type="ECO:0000256" key="4">
    <source>
        <dbReference type="ARBA" id="ARBA00022692"/>
    </source>
</evidence>
<feature type="transmembrane region" description="Helical" evidence="7">
    <location>
        <begin position="412"/>
        <end position="436"/>
    </location>
</feature>
<comment type="similarity">
    <text evidence="2">Belongs to the nucleobase:cation symporter-2 (NCS2) (TC 2.A.40) family.</text>
</comment>
<protein>
    <submittedName>
        <fullName evidence="8">Purine permease</fullName>
    </submittedName>
</protein>
<feature type="transmembrane region" description="Helical" evidence="7">
    <location>
        <begin position="135"/>
        <end position="155"/>
    </location>
</feature>
<comment type="subcellular location">
    <subcellularLocation>
        <location evidence="1">Membrane</location>
        <topology evidence="1">Multi-pass membrane protein</topology>
    </subcellularLocation>
</comment>
<evidence type="ECO:0000256" key="5">
    <source>
        <dbReference type="ARBA" id="ARBA00022989"/>
    </source>
</evidence>
<evidence type="ECO:0000256" key="7">
    <source>
        <dbReference type="SAM" id="Phobius"/>
    </source>
</evidence>
<dbReference type="Pfam" id="PF00860">
    <property type="entry name" value="Xan_ur_permease"/>
    <property type="match status" value="1"/>
</dbReference>
<name>A0AAW5JU85_9FIRM</name>
<dbReference type="PROSITE" id="PS01116">
    <property type="entry name" value="XANTH_URACIL_PERMASE"/>
    <property type="match status" value="1"/>
</dbReference>
<organism evidence="8 9">
    <name type="scientific">Intestinimonas massiliensis</name>
    <name type="common">ex Afouda et al. 2020</name>
    <dbReference type="NCBI Taxonomy" id="1673721"/>
    <lineage>
        <taxon>Bacteria</taxon>
        <taxon>Bacillati</taxon>
        <taxon>Bacillota</taxon>
        <taxon>Clostridia</taxon>
        <taxon>Eubacteriales</taxon>
        <taxon>Intestinimonas</taxon>
    </lineage>
</organism>
<dbReference type="EMBL" id="JANFYS010000018">
    <property type="protein sequence ID" value="MCQ4770720.1"/>
    <property type="molecule type" value="Genomic_DNA"/>
</dbReference>
<evidence type="ECO:0000313" key="8">
    <source>
        <dbReference type="EMBL" id="MCQ4770720.1"/>
    </source>
</evidence>
<keyword evidence="5 7" id="KW-1133">Transmembrane helix</keyword>
<evidence type="ECO:0000256" key="2">
    <source>
        <dbReference type="ARBA" id="ARBA00008821"/>
    </source>
</evidence>
<feature type="transmembrane region" description="Helical" evidence="7">
    <location>
        <begin position="82"/>
        <end position="102"/>
    </location>
</feature>
<feature type="transmembrane region" description="Helical" evidence="7">
    <location>
        <begin position="108"/>
        <end position="128"/>
    </location>
</feature>
<dbReference type="InterPro" id="IPR006042">
    <property type="entry name" value="Xan_ur_permease"/>
</dbReference>
<gene>
    <name evidence="8" type="ORF">NE579_09615</name>
</gene>
<keyword evidence="3" id="KW-0813">Transport</keyword>
<feature type="transmembrane region" description="Helical" evidence="7">
    <location>
        <begin position="175"/>
        <end position="194"/>
    </location>
</feature>
<feature type="transmembrane region" description="Helical" evidence="7">
    <location>
        <begin position="353"/>
        <end position="374"/>
    </location>
</feature>
<keyword evidence="6 7" id="KW-0472">Membrane</keyword>
<dbReference type="InterPro" id="IPR006043">
    <property type="entry name" value="NCS2"/>
</dbReference>
<feature type="transmembrane region" description="Helical" evidence="7">
    <location>
        <begin position="22"/>
        <end position="45"/>
    </location>
</feature>